<evidence type="ECO:0000256" key="3">
    <source>
        <dbReference type="ARBA" id="ARBA00022722"/>
    </source>
</evidence>
<keyword evidence="4 7" id="KW-0255">Endonuclease</keyword>
<dbReference type="PANTHER" id="PTHR33992:SF1">
    <property type="entry name" value="RIBONUCLEASE P PROTEIN COMPONENT"/>
    <property type="match status" value="1"/>
</dbReference>
<evidence type="ECO:0000256" key="7">
    <source>
        <dbReference type="HAMAP-Rule" id="MF_00227"/>
    </source>
</evidence>
<dbReference type="HAMAP" id="MF_00227">
    <property type="entry name" value="RNase_P"/>
    <property type="match status" value="1"/>
</dbReference>
<protein>
    <recommendedName>
        <fullName evidence="7 8">Ribonuclease P protein component</fullName>
        <shortName evidence="7">RNase P protein</shortName>
        <shortName evidence="7">RNaseP protein</shortName>
        <ecNumber evidence="7 8">3.1.26.5</ecNumber>
    </recommendedName>
    <alternativeName>
        <fullName evidence="7">Protein C5</fullName>
    </alternativeName>
</protein>
<comment type="caution">
    <text evidence="10">The sequence shown here is derived from an EMBL/GenBank/DDBJ whole genome shotgun (WGS) entry which is preliminary data.</text>
</comment>
<accession>A0A7K0J420</accession>
<comment type="subunit">
    <text evidence="7">Consists of a catalytic RNA component (M1 or rnpB) and a protein subunit.</text>
</comment>
<sequence>MLPARSRMHRSGDYRAAVRGGVKSGRPTLVVHAGRCTQARPGSADMTGLSTGLVDNPGESLAPTTSRPDFGVAPRVGFVVSKAVGNAVTRNRVKRRLRHLCRPLVEELEDGTVVVVRALPAAATQPDRVARDLDGAWHQALRKLR</sequence>
<dbReference type="AlphaFoldDB" id="A0A7K0J420"/>
<evidence type="ECO:0000256" key="6">
    <source>
        <dbReference type="ARBA" id="ARBA00022884"/>
    </source>
</evidence>
<reference evidence="10 11" key="1">
    <citation type="submission" date="2019-08" db="EMBL/GenBank/DDBJ databases">
        <title>In-depth cultivation of the pig gut microbiome towards novel bacterial diversity and tailored functional studies.</title>
        <authorList>
            <person name="Wylensek D."/>
            <person name="Hitch T.C.A."/>
            <person name="Clavel T."/>
        </authorList>
    </citation>
    <scope>NUCLEOTIDE SEQUENCE [LARGE SCALE GENOMIC DNA]</scope>
    <source>
        <strain evidence="10 11">WCA-380-WT-3A</strain>
    </source>
</reference>
<dbReference type="GO" id="GO:0004526">
    <property type="term" value="F:ribonuclease P activity"/>
    <property type="evidence" value="ECO:0007669"/>
    <property type="project" value="UniProtKB-UniRule"/>
</dbReference>
<evidence type="ECO:0000256" key="8">
    <source>
        <dbReference type="NCBIfam" id="TIGR00188"/>
    </source>
</evidence>
<dbReference type="NCBIfam" id="TIGR00188">
    <property type="entry name" value="rnpA"/>
    <property type="match status" value="1"/>
</dbReference>
<dbReference type="PANTHER" id="PTHR33992">
    <property type="entry name" value="RIBONUCLEASE P PROTEIN COMPONENT"/>
    <property type="match status" value="1"/>
</dbReference>
<evidence type="ECO:0000256" key="4">
    <source>
        <dbReference type="ARBA" id="ARBA00022759"/>
    </source>
</evidence>
<evidence type="ECO:0000256" key="9">
    <source>
        <dbReference type="SAM" id="MobiDB-lite"/>
    </source>
</evidence>
<evidence type="ECO:0000313" key="10">
    <source>
        <dbReference type="EMBL" id="MSS44676.1"/>
    </source>
</evidence>
<gene>
    <name evidence="7 10" type="primary">rnpA</name>
    <name evidence="10" type="ORF">FYJ43_01050</name>
</gene>
<evidence type="ECO:0000256" key="1">
    <source>
        <dbReference type="ARBA" id="ARBA00002663"/>
    </source>
</evidence>
<name>A0A7K0J420_9ACTN</name>
<comment type="similarity">
    <text evidence="7">Belongs to the RnpA family.</text>
</comment>
<keyword evidence="5 7" id="KW-0378">Hydrolase</keyword>
<keyword evidence="2 7" id="KW-0819">tRNA processing</keyword>
<evidence type="ECO:0000313" key="11">
    <source>
        <dbReference type="Proteomes" id="UP000466104"/>
    </source>
</evidence>
<dbReference type="PROSITE" id="PS00648">
    <property type="entry name" value="RIBONUCLEASE_P"/>
    <property type="match status" value="1"/>
</dbReference>
<dbReference type="Pfam" id="PF00825">
    <property type="entry name" value="Ribonuclease_P"/>
    <property type="match status" value="1"/>
</dbReference>
<dbReference type="Proteomes" id="UP000466104">
    <property type="component" value="Unassembled WGS sequence"/>
</dbReference>
<dbReference type="RefSeq" id="WP_154561200.1">
    <property type="nucleotide sequence ID" value="NZ_VUMG01000001.1"/>
</dbReference>
<dbReference type="GO" id="GO:0001682">
    <property type="term" value="P:tRNA 5'-leader removal"/>
    <property type="evidence" value="ECO:0007669"/>
    <property type="project" value="UniProtKB-UniRule"/>
</dbReference>
<keyword evidence="3 7" id="KW-0540">Nuclease</keyword>
<keyword evidence="6 7" id="KW-0694">RNA-binding</keyword>
<dbReference type="GO" id="GO:0000049">
    <property type="term" value="F:tRNA binding"/>
    <property type="evidence" value="ECO:0007669"/>
    <property type="project" value="UniProtKB-UniRule"/>
</dbReference>
<dbReference type="InterPro" id="IPR020568">
    <property type="entry name" value="Ribosomal_Su5_D2-typ_SF"/>
</dbReference>
<dbReference type="EMBL" id="VUMG01000001">
    <property type="protein sequence ID" value="MSS44676.1"/>
    <property type="molecule type" value="Genomic_DNA"/>
</dbReference>
<dbReference type="InterPro" id="IPR020539">
    <property type="entry name" value="RNase_P_CS"/>
</dbReference>
<dbReference type="GO" id="GO:0042781">
    <property type="term" value="F:3'-tRNA processing endoribonuclease activity"/>
    <property type="evidence" value="ECO:0007669"/>
    <property type="project" value="TreeGrafter"/>
</dbReference>
<evidence type="ECO:0000256" key="2">
    <source>
        <dbReference type="ARBA" id="ARBA00022694"/>
    </source>
</evidence>
<comment type="function">
    <text evidence="1 7">RNaseP catalyzes the removal of the 5'-leader sequence from pre-tRNA to produce the mature 5'-terminus. It can also cleave other RNA substrates such as 4.5S RNA. The protein component plays an auxiliary but essential role in vivo by binding to the 5'-leader sequence and broadening the substrate specificity of the ribozyme.</text>
</comment>
<organism evidence="10 11">
    <name type="scientific">Cutibacterium porci</name>
    <dbReference type="NCBI Taxonomy" id="2605781"/>
    <lineage>
        <taxon>Bacteria</taxon>
        <taxon>Bacillati</taxon>
        <taxon>Actinomycetota</taxon>
        <taxon>Actinomycetes</taxon>
        <taxon>Propionibacteriales</taxon>
        <taxon>Propionibacteriaceae</taxon>
        <taxon>Cutibacterium</taxon>
    </lineage>
</organism>
<keyword evidence="11" id="KW-1185">Reference proteome</keyword>
<proteinExistence type="inferred from homology"/>
<dbReference type="SUPFAM" id="SSF54211">
    <property type="entry name" value="Ribosomal protein S5 domain 2-like"/>
    <property type="match status" value="1"/>
</dbReference>
<dbReference type="InterPro" id="IPR000100">
    <property type="entry name" value="RNase_P"/>
</dbReference>
<comment type="catalytic activity">
    <reaction evidence="7">
        <text>Endonucleolytic cleavage of RNA, removing 5'-extranucleotides from tRNA precursor.</text>
        <dbReference type="EC" id="3.1.26.5"/>
    </reaction>
</comment>
<dbReference type="GO" id="GO:0030677">
    <property type="term" value="C:ribonuclease P complex"/>
    <property type="evidence" value="ECO:0007669"/>
    <property type="project" value="TreeGrafter"/>
</dbReference>
<dbReference type="Gene3D" id="3.30.230.10">
    <property type="match status" value="1"/>
</dbReference>
<dbReference type="EC" id="3.1.26.5" evidence="7 8"/>
<dbReference type="InterPro" id="IPR014721">
    <property type="entry name" value="Ribsml_uS5_D2-typ_fold_subgr"/>
</dbReference>
<evidence type="ECO:0000256" key="5">
    <source>
        <dbReference type="ARBA" id="ARBA00022801"/>
    </source>
</evidence>
<feature type="region of interest" description="Disordered" evidence="9">
    <location>
        <begin position="39"/>
        <end position="68"/>
    </location>
</feature>